<dbReference type="RefSeq" id="WP_131100599.1">
    <property type="nucleotide sequence ID" value="NZ_CP036455.1"/>
</dbReference>
<dbReference type="OrthoDB" id="3431053at2"/>
<dbReference type="KEGG" id="strr:EKD16_21280"/>
<dbReference type="EMBL" id="CP036455">
    <property type="protein sequence ID" value="QBI56011.1"/>
    <property type="molecule type" value="Genomic_DNA"/>
</dbReference>
<protein>
    <submittedName>
        <fullName evidence="2">Uncharacterized protein</fullName>
    </submittedName>
</protein>
<evidence type="ECO:0000313" key="2">
    <source>
        <dbReference type="EMBL" id="QBI56011.1"/>
    </source>
</evidence>
<dbReference type="Proteomes" id="UP000292235">
    <property type="component" value="Chromosome"/>
</dbReference>
<feature type="signal peptide" evidence="1">
    <location>
        <begin position="1"/>
        <end position="27"/>
    </location>
</feature>
<feature type="chain" id="PRO_5021027805" evidence="1">
    <location>
        <begin position="28"/>
        <end position="69"/>
    </location>
</feature>
<keyword evidence="1" id="KW-0732">Signal</keyword>
<sequence precursor="true">MKRIAKVSGLVAATALALGAMAGTASADNNAEVQNITVPVCVDLLQASGFAPDGCSVVDVHDEKGIGVS</sequence>
<name>A0A4P6Q8Y1_9ACTN</name>
<evidence type="ECO:0000256" key="1">
    <source>
        <dbReference type="SAM" id="SignalP"/>
    </source>
</evidence>
<keyword evidence="3" id="KW-1185">Reference proteome</keyword>
<evidence type="ECO:0000313" key="3">
    <source>
        <dbReference type="Proteomes" id="UP000292235"/>
    </source>
</evidence>
<dbReference type="AlphaFoldDB" id="A0A4P6Q8Y1"/>
<organism evidence="2 3">
    <name type="scientific">Streptomonospora litoralis</name>
    <dbReference type="NCBI Taxonomy" id="2498135"/>
    <lineage>
        <taxon>Bacteria</taxon>
        <taxon>Bacillati</taxon>
        <taxon>Actinomycetota</taxon>
        <taxon>Actinomycetes</taxon>
        <taxon>Streptosporangiales</taxon>
        <taxon>Nocardiopsidaceae</taxon>
        <taxon>Streptomonospora</taxon>
    </lineage>
</organism>
<proteinExistence type="predicted"/>
<gene>
    <name evidence="2" type="ORF">EKD16_21280</name>
</gene>
<reference evidence="2 3" key="1">
    <citation type="submission" date="2019-02" db="EMBL/GenBank/DDBJ databases">
        <authorList>
            <person name="Khodamoradi S."/>
            <person name="Hahnke R.L."/>
            <person name="Kaempfer P."/>
            <person name="Schumann P."/>
            <person name="Rohde M."/>
            <person name="Steinert M."/>
            <person name="Luzhetskyy A."/>
            <person name="Wink J."/>
            <person name="Ruckert C."/>
        </authorList>
    </citation>
    <scope>NUCLEOTIDE SEQUENCE [LARGE SCALE GENOMIC DNA]</scope>
    <source>
        <strain evidence="2 3">M2</strain>
    </source>
</reference>
<accession>A0A4P6Q8Y1</accession>